<dbReference type="OrthoDB" id="9803913at2"/>
<keyword evidence="2" id="KW-0540">Nuclease</keyword>
<dbReference type="SUPFAM" id="SSF53098">
    <property type="entry name" value="Ribonuclease H-like"/>
    <property type="match status" value="1"/>
</dbReference>
<dbReference type="InterPro" id="IPR012337">
    <property type="entry name" value="RNaseH-like_sf"/>
</dbReference>
<sequence>MNKFTAIDFETAQPQRNSICQVGLVVFENGIIVDSLNILVQPPQNVYWSKFIDVHGITPEDTQFAPTFEEVWHKILPFIQFQDVVAHNGFGFDFPVLQKTLEYYNLAVPEYEKHCTYKLYKKGLAKLAEQYNLSLNHHDALSDAKVCGILFDQYLNNGGLII</sequence>
<proteinExistence type="predicted"/>
<dbReference type="Proteomes" id="UP000076630">
    <property type="component" value="Unassembled WGS sequence"/>
</dbReference>
<evidence type="ECO:0000313" key="2">
    <source>
        <dbReference type="EMBL" id="KZE83792.1"/>
    </source>
</evidence>
<dbReference type="GO" id="GO:0005829">
    <property type="term" value="C:cytosol"/>
    <property type="evidence" value="ECO:0007669"/>
    <property type="project" value="TreeGrafter"/>
</dbReference>
<comment type="caution">
    <text evidence="2">The sequence shown here is derived from an EMBL/GenBank/DDBJ whole genome shotgun (WGS) entry which is preliminary data.</text>
</comment>
<evidence type="ECO:0000259" key="1">
    <source>
        <dbReference type="SMART" id="SM00479"/>
    </source>
</evidence>
<keyword evidence="3" id="KW-1185">Reference proteome</keyword>
<evidence type="ECO:0000313" key="3">
    <source>
        <dbReference type="Proteomes" id="UP000076630"/>
    </source>
</evidence>
<dbReference type="SMART" id="SM00479">
    <property type="entry name" value="EXOIII"/>
    <property type="match status" value="1"/>
</dbReference>
<protein>
    <submittedName>
        <fullName evidence="2">Exonuclease</fullName>
    </submittedName>
</protein>
<dbReference type="RefSeq" id="WP_038986603.1">
    <property type="nucleotide sequence ID" value="NZ_JACAJN010000015.1"/>
</dbReference>
<dbReference type="PANTHER" id="PTHR30231">
    <property type="entry name" value="DNA POLYMERASE III SUBUNIT EPSILON"/>
    <property type="match status" value="1"/>
</dbReference>
<keyword evidence="2" id="KW-0378">Hydrolase</keyword>
<gene>
    <name evidence="2" type="ORF">AV926_03785</name>
</gene>
<dbReference type="PANTHER" id="PTHR30231:SF42">
    <property type="entry name" value="EXONUCLEASE"/>
    <property type="match status" value="1"/>
</dbReference>
<dbReference type="Gene3D" id="3.30.420.10">
    <property type="entry name" value="Ribonuclease H-like superfamily/Ribonuclease H"/>
    <property type="match status" value="1"/>
</dbReference>
<dbReference type="GO" id="GO:0006259">
    <property type="term" value="P:DNA metabolic process"/>
    <property type="evidence" value="ECO:0007669"/>
    <property type="project" value="UniProtKB-ARBA"/>
</dbReference>
<dbReference type="GO" id="GO:0008408">
    <property type="term" value="F:3'-5' exonuclease activity"/>
    <property type="evidence" value="ECO:0007669"/>
    <property type="project" value="TreeGrafter"/>
</dbReference>
<name>A0A164AG37_9FLAO</name>
<feature type="domain" description="Exonuclease" evidence="1">
    <location>
        <begin position="3"/>
        <end position="160"/>
    </location>
</feature>
<dbReference type="Pfam" id="PF00929">
    <property type="entry name" value="RNase_T"/>
    <property type="match status" value="1"/>
</dbReference>
<accession>A0A164AG37</accession>
<reference evidence="2 3" key="1">
    <citation type="submission" date="2016-01" db="EMBL/GenBank/DDBJ databases">
        <title>Whole genome sequencing of Myroides marinus L41.</title>
        <authorList>
            <person name="Hong K.W."/>
        </authorList>
    </citation>
    <scope>NUCLEOTIDE SEQUENCE [LARGE SCALE GENOMIC DNA]</scope>
    <source>
        <strain evidence="2 3">L41</strain>
    </source>
</reference>
<keyword evidence="2" id="KW-0269">Exonuclease</keyword>
<dbReference type="InterPro" id="IPR013520">
    <property type="entry name" value="Ribonucl_H"/>
</dbReference>
<dbReference type="EMBL" id="LQNU01000035">
    <property type="protein sequence ID" value="KZE83792.1"/>
    <property type="molecule type" value="Genomic_DNA"/>
</dbReference>
<dbReference type="InterPro" id="IPR036397">
    <property type="entry name" value="RNaseH_sf"/>
</dbReference>
<dbReference type="AlphaFoldDB" id="A0A164AG37"/>
<dbReference type="GO" id="GO:0003676">
    <property type="term" value="F:nucleic acid binding"/>
    <property type="evidence" value="ECO:0007669"/>
    <property type="project" value="InterPro"/>
</dbReference>
<organism evidence="2 3">
    <name type="scientific">Myroides marinus</name>
    <dbReference type="NCBI Taxonomy" id="703342"/>
    <lineage>
        <taxon>Bacteria</taxon>
        <taxon>Pseudomonadati</taxon>
        <taxon>Bacteroidota</taxon>
        <taxon>Flavobacteriia</taxon>
        <taxon>Flavobacteriales</taxon>
        <taxon>Flavobacteriaceae</taxon>
        <taxon>Myroides</taxon>
    </lineage>
</organism>